<dbReference type="AlphaFoldDB" id="A0A1H0S962"/>
<dbReference type="PROSITE" id="PS50943">
    <property type="entry name" value="HTH_CROC1"/>
    <property type="match status" value="1"/>
</dbReference>
<dbReference type="Pfam" id="PF19054">
    <property type="entry name" value="DUF5753"/>
    <property type="match status" value="1"/>
</dbReference>
<dbReference type="InterPro" id="IPR001387">
    <property type="entry name" value="Cro/C1-type_HTH"/>
</dbReference>
<dbReference type="STRING" id="504798.SAMN05421871_105356"/>
<dbReference type="Gene3D" id="1.10.260.40">
    <property type="entry name" value="lambda repressor-like DNA-binding domains"/>
    <property type="match status" value="1"/>
</dbReference>
<dbReference type="Pfam" id="PF13560">
    <property type="entry name" value="HTH_31"/>
    <property type="match status" value="1"/>
</dbReference>
<proteinExistence type="predicted"/>
<dbReference type="Proteomes" id="UP000199651">
    <property type="component" value="Unassembled WGS sequence"/>
</dbReference>
<evidence type="ECO:0000313" key="3">
    <source>
        <dbReference type="Proteomes" id="UP000199651"/>
    </source>
</evidence>
<dbReference type="EMBL" id="FNJB01000008">
    <property type="protein sequence ID" value="SDP38313.1"/>
    <property type="molecule type" value="Genomic_DNA"/>
</dbReference>
<keyword evidence="3" id="KW-1185">Reference proteome</keyword>
<dbReference type="SUPFAM" id="SSF47413">
    <property type="entry name" value="lambda repressor-like DNA-binding domains"/>
    <property type="match status" value="1"/>
</dbReference>
<evidence type="ECO:0000259" key="1">
    <source>
        <dbReference type="PROSITE" id="PS50943"/>
    </source>
</evidence>
<dbReference type="InterPro" id="IPR043917">
    <property type="entry name" value="DUF5753"/>
</dbReference>
<dbReference type="SMART" id="SM00530">
    <property type="entry name" value="HTH_XRE"/>
    <property type="match status" value="1"/>
</dbReference>
<sequence>MRALGTELAALRVRAGLTTRQAATRIGISSASLNRIENAKRSASVADVSAMLAIYGVVGKERKRIMALVEAVTAPGWLETDHQLKELVTALARFEGQATSICHFAPANIPGLLQTPAYAEAIIGDARPDDMRKHLAERLDRQQVLTKRTAPSYVAILDEGALRRPMGGSFVMAQQIHWLIDRAKLPNVEVRVIPFKYGGYSSPGDFLTLSFRDAPTLVYVEHSGASGFLDNPSGSRRLQDKAVKLAKIALDSTDSVNFLTRMAADHERG</sequence>
<dbReference type="InterPro" id="IPR010982">
    <property type="entry name" value="Lambda_DNA-bd_dom_sf"/>
</dbReference>
<dbReference type="GO" id="GO:0003677">
    <property type="term" value="F:DNA binding"/>
    <property type="evidence" value="ECO:0007669"/>
    <property type="project" value="InterPro"/>
</dbReference>
<evidence type="ECO:0000313" key="2">
    <source>
        <dbReference type="EMBL" id="SDP38313.1"/>
    </source>
</evidence>
<protein>
    <submittedName>
        <fullName evidence="2">Helix-turn-helix domain-containing protein</fullName>
    </submittedName>
</protein>
<dbReference type="CDD" id="cd00093">
    <property type="entry name" value="HTH_XRE"/>
    <property type="match status" value="1"/>
</dbReference>
<organism evidence="2 3">
    <name type="scientific">Actinokineospora alba</name>
    <dbReference type="NCBI Taxonomy" id="504798"/>
    <lineage>
        <taxon>Bacteria</taxon>
        <taxon>Bacillati</taxon>
        <taxon>Actinomycetota</taxon>
        <taxon>Actinomycetes</taxon>
        <taxon>Pseudonocardiales</taxon>
        <taxon>Pseudonocardiaceae</taxon>
        <taxon>Actinokineospora</taxon>
    </lineage>
</organism>
<name>A0A1H0S962_9PSEU</name>
<feature type="domain" description="HTH cro/C1-type" evidence="1">
    <location>
        <begin position="8"/>
        <end position="57"/>
    </location>
</feature>
<reference evidence="3" key="1">
    <citation type="submission" date="2016-10" db="EMBL/GenBank/DDBJ databases">
        <authorList>
            <person name="Varghese N."/>
            <person name="Submissions S."/>
        </authorList>
    </citation>
    <scope>NUCLEOTIDE SEQUENCE [LARGE SCALE GENOMIC DNA]</scope>
    <source>
        <strain evidence="3">IBRC-M 10655</strain>
    </source>
</reference>
<gene>
    <name evidence="2" type="ORF">SAMN05192558_108345</name>
</gene>
<accession>A0A1H0S962</accession>